<feature type="region of interest" description="Disordered" evidence="1">
    <location>
        <begin position="1310"/>
        <end position="1344"/>
    </location>
</feature>
<protein>
    <submittedName>
        <fullName evidence="6">DUF4430 domain-containing protein</fullName>
    </submittedName>
</protein>
<dbReference type="PANTHER" id="PTHR34512">
    <property type="entry name" value="CELL SURFACE PROTEIN"/>
    <property type="match status" value="1"/>
</dbReference>
<dbReference type="Gene3D" id="2.130.10.10">
    <property type="entry name" value="YVTN repeat-like/Quinoprotein amine dehydrogenase"/>
    <property type="match status" value="2"/>
</dbReference>
<gene>
    <name evidence="6" type="ORF">KH142_03795</name>
</gene>
<dbReference type="InterPro" id="IPR011047">
    <property type="entry name" value="Quinoprotein_ADH-like_sf"/>
</dbReference>
<feature type="chain" id="PRO_5037277656" evidence="3">
    <location>
        <begin position="41"/>
        <end position="1458"/>
    </location>
</feature>
<feature type="domain" description="Transcobalamin-like C-terminal" evidence="4">
    <location>
        <begin position="663"/>
        <end position="741"/>
    </location>
</feature>
<keyword evidence="2" id="KW-1133">Transmembrane helix</keyword>
<dbReference type="PANTHER" id="PTHR34512:SF30">
    <property type="entry name" value="OUTER MEMBRANE PROTEIN ASSEMBLY FACTOR BAMB"/>
    <property type="match status" value="1"/>
</dbReference>
<organism evidence="6 7">
    <name type="scientific">Slackia piriformis</name>
    <dbReference type="NCBI Taxonomy" id="626934"/>
    <lineage>
        <taxon>Bacteria</taxon>
        <taxon>Bacillati</taxon>
        <taxon>Actinomycetota</taxon>
        <taxon>Coriobacteriia</taxon>
        <taxon>Eggerthellales</taxon>
        <taxon>Eggerthellaceae</taxon>
        <taxon>Slackia</taxon>
    </lineage>
</organism>
<dbReference type="SUPFAM" id="SSF50998">
    <property type="entry name" value="Quinoprotein alcohol dehydrogenase-like"/>
    <property type="match status" value="1"/>
</dbReference>
<feature type="compositionally biased region" description="Low complexity" evidence="1">
    <location>
        <begin position="109"/>
        <end position="118"/>
    </location>
</feature>
<feature type="region of interest" description="Disordered" evidence="1">
    <location>
        <begin position="60"/>
        <end position="118"/>
    </location>
</feature>
<comment type="caution">
    <text evidence="6">The sequence shown here is derived from an EMBL/GenBank/DDBJ whole genome shotgun (WGS) entry which is preliminary data.</text>
</comment>
<keyword evidence="3" id="KW-0732">Signal</keyword>
<feature type="compositionally biased region" description="Low complexity" evidence="1">
    <location>
        <begin position="89"/>
        <end position="101"/>
    </location>
</feature>
<evidence type="ECO:0000256" key="3">
    <source>
        <dbReference type="SAM" id="SignalP"/>
    </source>
</evidence>
<dbReference type="Proteomes" id="UP000727506">
    <property type="component" value="Unassembled WGS sequence"/>
</dbReference>
<dbReference type="InterPro" id="IPR046780">
    <property type="entry name" value="aBig_2"/>
</dbReference>
<evidence type="ECO:0000259" key="4">
    <source>
        <dbReference type="Pfam" id="PF14478"/>
    </source>
</evidence>
<feature type="signal peptide" evidence="3">
    <location>
        <begin position="1"/>
        <end position="40"/>
    </location>
</feature>
<evidence type="ECO:0000256" key="2">
    <source>
        <dbReference type="SAM" id="Phobius"/>
    </source>
</evidence>
<evidence type="ECO:0000256" key="1">
    <source>
        <dbReference type="SAM" id="MobiDB-lite"/>
    </source>
</evidence>
<proteinExistence type="predicted"/>
<evidence type="ECO:0000259" key="5">
    <source>
        <dbReference type="Pfam" id="PF20578"/>
    </source>
</evidence>
<reference evidence="6" key="1">
    <citation type="submission" date="2021-02" db="EMBL/GenBank/DDBJ databases">
        <title>Infant gut strain persistence is associated with maternal origin, phylogeny, and functional potential including surface adhesion and iron acquisition.</title>
        <authorList>
            <person name="Lou Y.C."/>
        </authorList>
    </citation>
    <scope>NUCLEOTIDE SEQUENCE</scope>
    <source>
        <strain evidence="6">L2_039_000G1_dasL2_039_000G1_concoct_11</strain>
    </source>
</reference>
<dbReference type="SMART" id="SM00564">
    <property type="entry name" value="PQQ"/>
    <property type="match status" value="4"/>
</dbReference>
<keyword evidence="2" id="KW-0472">Membrane</keyword>
<dbReference type="Gene3D" id="2.170.130.30">
    <property type="match status" value="2"/>
</dbReference>
<name>A0A943UYW5_9ACTN</name>
<sequence>MHGTSLVPLEAGQAGIARKLLAFLLSAVLALSLTPTYAFAEGDATGLDALDADGSFVQADAASSQVEDAPSAQGDSSSSSPEAEKTRGDALAGASSAAEQARSGDESSRAAASSSAGASDAPQARVDAAVAALDGLSFYKVKPRYGIDSNINDVLEEKLAELGYADIDVRTAEAAPSQTDPAFTAAISDASDDTNGAITYASYDPGAFSSWALASYRSFSLEFVLAYNGAEAHWKQSGNTVLDWDEHACERLLEPYGEGVAVGFAAGDSADAVTADMTLPYKAKSSDGSVLSWSSVVWESSDDSLVEISGGGYQDYRAKVVRGASDAQVTLTAKVSIVTSGGPQAFVERTFPITVKGDLAAVEGEKQELSRKLDAAFSADALTYSEDGAVADASALTGDIQLPTPRAIGVDGKYYAVAYTADSDVVTVNGYRGTVYRGLPGSAPAAVKLTATVTDKSNPAISVEKTIEAAAAPLEAEEIDAEVALMDAAVKGYAEAIADGQRPNAVTGDLHAFRKAYRASDGSLAWSYDVNDAVADGISPVELPGASETAGYRLLKSSVPSVVKHENLVVTRPAYDTKVTVSARLSSEKFARYAERYASDSAWGAKFAQLAARDVSAEFTVLGTSGAAAPKVSATLSVIGMDAQGAAQTWVAADTYTLDNGATAADLSEAAFSAAGLAADYGTGQYGWYLNTITSPFDGRVLGWDSATGKFWQLFVNGKPADMGASGVVLAPGDSVVWSYSASGEMPPAEEISVSGEVYGKNAAGEREIWADSTQITLERGATAADLSDALFAKAGLAADTGTGQYGWYLNTITSPFDGRVLGWNEATGDYWQLFVNGEYSQVGAGSAVLEPGDTVTWVYGSDGVMPPDSGSGDGDGGVVANPDAPHPDVDSSWPGYMAGNAAIDIPEGSAGTATQQAQESWQADFSQDGGNLSEPIVVDGKIFVAAGSALYAKDAKTGETLHATPLAAPIDSVARMVYAQGMVIVPLSGGRLQAVAATGEAGKALATVWLTEKLPAATNGWGDEIAQQSLTTLTVDGGVLYYGTADGDAPNTGYLLCIDIATGAVVWKNASPDAGYYWSGAGVAGDFIVMGDDAGDVKAIDKADGSVVSVLHVSDASIRSTTVIADEGRTAYIVSRDGVLHKVSIAADGALSESARVKFASSSTSTPTLSGGKLFVGGQSEQYDQVGPYMKYRYGSLSVIDAETLSIEREVVSTTDGRHIGGADGSGGGAMGDVKSMPLVVNQAGETYVYFTSNMKPGGAYCYRLGDEAASSLYEPAPGKREYTMSSLVAGPDGMLYFINDSNTLFALAGGDRPPAGPDAGPDSEQGAGGDGQGGSHAQSGAAGYAPAASTAASAFARSSALGAAAPAKRPVGDARDAKADAGEDASAASASADAVGAVAFSKAADAGDASPARSADAGAPAERALPIAALVGMAVGVCGLLAAIAWAYVLHRRKRG</sequence>
<dbReference type="Pfam" id="PF14478">
    <property type="entry name" value="DUF4430"/>
    <property type="match status" value="2"/>
</dbReference>
<dbReference type="InterPro" id="IPR015943">
    <property type="entry name" value="WD40/YVTN_repeat-like_dom_sf"/>
</dbReference>
<feature type="domain" description="Atrophied bacterial Ig" evidence="5">
    <location>
        <begin position="260"/>
        <end position="356"/>
    </location>
</feature>
<feature type="transmembrane region" description="Helical" evidence="2">
    <location>
        <begin position="1429"/>
        <end position="1452"/>
    </location>
</feature>
<dbReference type="Pfam" id="PF20578">
    <property type="entry name" value="aBig_2"/>
    <property type="match status" value="1"/>
</dbReference>
<dbReference type="EMBL" id="JAGZSV010000046">
    <property type="protein sequence ID" value="MBS6940600.1"/>
    <property type="molecule type" value="Genomic_DNA"/>
</dbReference>
<feature type="compositionally biased region" description="Low complexity" evidence="1">
    <location>
        <begin position="1310"/>
        <end position="1327"/>
    </location>
</feature>
<evidence type="ECO:0000313" key="7">
    <source>
        <dbReference type="Proteomes" id="UP000727506"/>
    </source>
</evidence>
<dbReference type="InterPro" id="IPR018391">
    <property type="entry name" value="PQQ_b-propeller_rpt"/>
</dbReference>
<feature type="domain" description="Transcobalamin-like C-terminal" evidence="4">
    <location>
        <begin position="803"/>
        <end position="861"/>
    </location>
</feature>
<dbReference type="InterPro" id="IPR027954">
    <property type="entry name" value="Transcobalamin-like_C"/>
</dbReference>
<keyword evidence="2" id="KW-0812">Transmembrane</keyword>
<evidence type="ECO:0000313" key="6">
    <source>
        <dbReference type="EMBL" id="MBS6940600.1"/>
    </source>
</evidence>
<accession>A0A943UYW5</accession>